<evidence type="ECO:0000256" key="16">
    <source>
        <dbReference type="ARBA" id="ARBA00022833"/>
    </source>
</evidence>
<keyword evidence="21" id="KW-0238">DNA-binding</keyword>
<feature type="domain" description="C2H2-type" evidence="28">
    <location>
        <begin position="986"/>
        <end position="1014"/>
    </location>
</feature>
<evidence type="ECO:0000256" key="22">
    <source>
        <dbReference type="ARBA" id="ARBA00023136"/>
    </source>
</evidence>
<comment type="catalytic activity">
    <reaction evidence="1">
        <text>Cleavage of hydrophobic, N-terminal signal or leader sequences from secreted and periplasmic proteins.</text>
        <dbReference type="EC" id="3.4.21.89"/>
    </reaction>
</comment>
<dbReference type="Pfam" id="PF08433">
    <property type="entry name" value="KTI12"/>
    <property type="match status" value="1"/>
</dbReference>
<dbReference type="SUPFAM" id="SSF57667">
    <property type="entry name" value="beta-beta-alpha zinc fingers"/>
    <property type="match status" value="2"/>
</dbReference>
<dbReference type="GO" id="GO:0009003">
    <property type="term" value="F:signal peptidase activity"/>
    <property type="evidence" value="ECO:0007669"/>
    <property type="project" value="UniProtKB-EC"/>
</dbReference>
<evidence type="ECO:0000256" key="10">
    <source>
        <dbReference type="ARBA" id="ARBA00022723"/>
    </source>
</evidence>
<dbReference type="InterPro" id="IPR001733">
    <property type="entry name" value="Peptidase_S26B"/>
</dbReference>
<dbReference type="GO" id="GO:0005787">
    <property type="term" value="C:signal peptidase complex"/>
    <property type="evidence" value="ECO:0007669"/>
    <property type="project" value="UniProtKB-ARBA"/>
</dbReference>
<keyword evidence="12" id="KW-0547">Nucleotide-binding</keyword>
<feature type="compositionally biased region" description="Basic and acidic residues" evidence="27">
    <location>
        <begin position="1295"/>
        <end position="1306"/>
    </location>
</feature>
<feature type="compositionally biased region" description="Polar residues" evidence="27">
    <location>
        <begin position="103"/>
        <end position="121"/>
    </location>
</feature>
<feature type="compositionally biased region" description="Basic and acidic residues" evidence="27">
    <location>
        <begin position="160"/>
        <end position="173"/>
    </location>
</feature>
<dbReference type="Gene3D" id="3.30.160.60">
    <property type="entry name" value="Classic Zinc Finger"/>
    <property type="match status" value="4"/>
</dbReference>
<name>A0A498LAI4_LABRO</name>
<evidence type="ECO:0000256" key="23">
    <source>
        <dbReference type="ARBA" id="ARBA00023163"/>
    </source>
</evidence>
<dbReference type="PRINTS" id="PR00728">
    <property type="entry name" value="SIGNALPTASE"/>
</dbReference>
<evidence type="ECO:0000256" key="3">
    <source>
        <dbReference type="ARBA" id="ARBA00004123"/>
    </source>
</evidence>
<dbReference type="InterPro" id="IPR045914">
    <property type="entry name" value="Zn532-like"/>
</dbReference>
<keyword evidence="30" id="KW-1185">Reference proteome</keyword>
<dbReference type="NCBIfam" id="TIGR02228">
    <property type="entry name" value="sigpep_I_arch"/>
    <property type="match status" value="1"/>
</dbReference>
<dbReference type="FunFam" id="2.10.109.10:FF:000003">
    <property type="entry name" value="Signal peptidase complex catalytic subunit SEC11"/>
    <property type="match status" value="1"/>
</dbReference>
<feature type="domain" description="C2H2-type" evidence="28">
    <location>
        <begin position="580"/>
        <end position="605"/>
    </location>
</feature>
<keyword evidence="14" id="KW-0378">Hydrolase</keyword>
<dbReference type="InterPro" id="IPR019533">
    <property type="entry name" value="Peptidase_S26"/>
</dbReference>
<dbReference type="Proteomes" id="UP000290572">
    <property type="component" value="Unassembled WGS sequence"/>
</dbReference>
<gene>
    <name evidence="29" type="ORF">ROHU_033367</name>
</gene>
<comment type="subcellular location">
    <subcellularLocation>
        <location evidence="4">Endoplasmic reticulum membrane</location>
        <topology evidence="4">Single-pass type II membrane protein</topology>
    </subcellularLocation>
    <subcellularLocation>
        <location evidence="3">Nucleus</location>
    </subcellularLocation>
</comment>
<dbReference type="PROSITE" id="PS00028">
    <property type="entry name" value="ZINC_FINGER_C2H2_1"/>
    <property type="match status" value="6"/>
</dbReference>
<keyword evidence="22" id="KW-0472">Membrane</keyword>
<feature type="region of interest" description="Disordered" evidence="27">
    <location>
        <begin position="899"/>
        <end position="924"/>
    </location>
</feature>
<keyword evidence="15" id="KW-0256">Endoplasmic reticulum</keyword>
<dbReference type="InterPro" id="IPR019756">
    <property type="entry name" value="Pept_S26A_signal_pept_1_Ser-AS"/>
</dbReference>
<evidence type="ECO:0000256" key="14">
    <source>
        <dbReference type="ARBA" id="ARBA00022801"/>
    </source>
</evidence>
<evidence type="ECO:0000256" key="26">
    <source>
        <dbReference type="PROSITE-ProRule" id="PRU00042"/>
    </source>
</evidence>
<sequence length="1543" mass="171200">MGDMKTPDFDDLLAAFDIPDATSLDAKEAIHGNQDEGEGHLKHSEMCMDATVLIPHPVPTTDAPAVSVIVKNTSRQNSYENLVEKESSHLGHLLQNGFKSSAGSLETHQSSYPRLDSSSINGDCPRRSMEKIPVLYKNEKAPSLSASMPQFSPISSPESEDIRSNGIDDRPKSAESSYFPSDSIFTSSPLPVLDNHGKPDASSLTCNEMHLDSKGVDDLECDDTVEPSSETKRDSIQDCGTNAYPTPEVNLSSSRPCVKAHSSRLSSCLDALAALNAKKDPGGQTNSKDFPVTPKETMKISPKIPISPRSPRSPLEVVKRFAKQPDSPMSICSDSSGKASPAVAAGSPPAIPRVRIKTIKTSSGEIKRTVTSILPDSETEDLTSPFGSSPSQSSVEDAFSKTLPVYRSNDTVSEVIFEDGKQEASKTPLLGTKSSTKSVRNAKKPQTQNNGHALKTTLVGNKQKKAASAQVGSFANTNYLPKALHLANLNLVPHSVAASVTARSSTNRQEPSQLSSSMVCSSVPLVHQVKKVSPNTRAVVPNTAAGTLNRLLNYSNPVPTYVPDLSPPPGTNIKLPPQGYCCLECGDSFGLEKSLAYHYSRRSVHIEVACTHCAKTLVFFNKCALLAHARDHKNKGMVMQCTQLFMKPIAVDQMLAPTRPKQAVNQIPCGNTTTESARSQVVLPLYPDKVIKHGFKCLDCNKQMSDYTALAGHYQRSSEAEGLICKVCSMLLPNKCSYRAHQRIHSHKSPYCCPECGALSRSVDIQKHVKENCLHYARKIGYSCLHCEMLFMSLSLLKSHIEEKHCEVFYKCTICPVAFRSSDGCVMHVKNKHAGSEPNHQVIYKCSCETVFKRKQLLYQHFHNRICVFKCPECTSFFPEKLLLVQHFKTVHGGVFRGEAEKSPKKTETASFSDKTPPQNLQPRLTKPINEACMKGRESSATQKPSAGASMKNAGWTCGECLLWVPDRETYVSHMKTSHGKSVKKHPCRLCEMSFNSPLSLKRHLRSEHDGRKKVYTCWYCTTERMSFTKHSMLMNHISLMHGIKNPDFSQMAKLASQEVVKPTIEKRKRRAEEARGVAGKGETSSGKRLKPLYRCAKCGFTSEDQAQFQEHIPQHRTDGDAPQCQHCGLCFTSQLALSRHLIIVHKLYYQVLNFGMIVSSALMIWKGLMVVTGSESPIVVVLSGSMEPAFHRGDLLFLTNRVEDPIRVGEIVVFRIEGREIPIVHRVLKIHEKENGDIKFLTKGDNNSVDDRGLYKQGQHWLEKKDVVGRARGFVPYIGIVTILMNDYPKFKKNEERSRPVESEQRNPPTGHFMGKKSISNSQFQDSPFSSKHPRNTVGESGSSEDLKELITQEVLKVALQAQLEDPKRTQDVYNQDTDFMLCTQSVQVSAFNVCGKTRRARELKEYFTQNTERKVHIVGDEDQGIDRNSVYADSQKEKNLRGALRAEVERKVNKDDIVILDSSNYIKGYRYELFCLIKHTQTPHCLQPLSSTNFLYELDKVTQDVLMAVLESQKTSVPGDLISIPGATEKISFILARLACL</sequence>
<evidence type="ECO:0007829" key="31">
    <source>
        <dbReference type="PeptideAtlas" id="A0A498LAI4"/>
    </source>
</evidence>
<evidence type="ECO:0000256" key="19">
    <source>
        <dbReference type="ARBA" id="ARBA00022989"/>
    </source>
</evidence>
<evidence type="ECO:0000256" key="6">
    <source>
        <dbReference type="ARBA" id="ARBA00011035"/>
    </source>
</evidence>
<dbReference type="GO" id="GO:0005524">
    <property type="term" value="F:ATP binding"/>
    <property type="evidence" value="ECO:0007669"/>
    <property type="project" value="UniProtKB-KW"/>
</dbReference>
<dbReference type="InterPro" id="IPR013641">
    <property type="entry name" value="KTI12/PSTK"/>
</dbReference>
<feature type="domain" description="C2H2-type" evidence="28">
    <location>
        <begin position="723"/>
        <end position="750"/>
    </location>
</feature>
<evidence type="ECO:0000256" key="9">
    <source>
        <dbReference type="ARBA" id="ARBA00022692"/>
    </source>
</evidence>
<keyword evidence="10" id="KW-0479">Metal-binding</keyword>
<dbReference type="GO" id="GO:0004252">
    <property type="term" value="F:serine-type endopeptidase activity"/>
    <property type="evidence" value="ECO:0007669"/>
    <property type="project" value="InterPro"/>
</dbReference>
<evidence type="ECO:0000256" key="11">
    <source>
        <dbReference type="ARBA" id="ARBA00022737"/>
    </source>
</evidence>
<dbReference type="PROSITE" id="PS00501">
    <property type="entry name" value="SPASE_I_1"/>
    <property type="match status" value="1"/>
</dbReference>
<dbReference type="GO" id="GO:0003677">
    <property type="term" value="F:DNA binding"/>
    <property type="evidence" value="ECO:0007669"/>
    <property type="project" value="UniProtKB-KW"/>
</dbReference>
<feature type="region of interest" description="Disordered" evidence="27">
    <location>
        <begin position="143"/>
        <end position="181"/>
    </location>
</feature>
<dbReference type="GO" id="GO:0008270">
    <property type="term" value="F:zinc ion binding"/>
    <property type="evidence" value="ECO:0007669"/>
    <property type="project" value="UniProtKB-KW"/>
</dbReference>
<feature type="compositionally biased region" description="Polar residues" evidence="27">
    <location>
        <begin position="432"/>
        <end position="449"/>
    </location>
</feature>
<evidence type="ECO:0000256" key="5">
    <source>
        <dbReference type="ARBA" id="ARBA00006991"/>
    </source>
</evidence>
<protein>
    <recommendedName>
        <fullName evidence="7">signal peptidase I</fullName>
        <ecNumber evidence="7">3.4.21.89</ecNumber>
    </recommendedName>
</protein>
<dbReference type="InterPro" id="IPR027417">
    <property type="entry name" value="P-loop_NTPase"/>
</dbReference>
<evidence type="ECO:0000256" key="1">
    <source>
        <dbReference type="ARBA" id="ARBA00000677"/>
    </source>
</evidence>
<feature type="compositionally biased region" description="Basic and acidic residues" evidence="27">
    <location>
        <begin position="899"/>
        <end position="908"/>
    </location>
</feature>
<keyword evidence="11" id="KW-0677">Repeat</keyword>
<dbReference type="EMBL" id="QBIY01013405">
    <property type="protein sequence ID" value="RXN05351.1"/>
    <property type="molecule type" value="Genomic_DNA"/>
</dbReference>
<dbReference type="Pfam" id="PF25412">
    <property type="entry name" value="zf-C2H2_ZNF592"/>
    <property type="match status" value="1"/>
</dbReference>
<dbReference type="InterPro" id="IPR013087">
    <property type="entry name" value="Znf_C2H2_type"/>
</dbReference>
<dbReference type="Pfam" id="PF16622">
    <property type="entry name" value="zf-C2H2_11"/>
    <property type="match status" value="1"/>
</dbReference>
<dbReference type="STRING" id="84645.A0A498LAI4"/>
<evidence type="ECO:0000313" key="30">
    <source>
        <dbReference type="Proteomes" id="UP000290572"/>
    </source>
</evidence>
<feature type="compositionally biased region" description="Polar residues" evidence="27">
    <location>
        <begin position="909"/>
        <end position="923"/>
    </location>
</feature>
<dbReference type="InterPro" id="IPR019758">
    <property type="entry name" value="Pept_S26A_signal_pept_1_CS"/>
</dbReference>
<feature type="region of interest" description="Disordered" evidence="27">
    <location>
        <begin position="1067"/>
        <end position="1086"/>
    </location>
</feature>
<dbReference type="GO" id="GO:0005634">
    <property type="term" value="C:nucleus"/>
    <property type="evidence" value="ECO:0007669"/>
    <property type="project" value="UniProtKB-SubCell"/>
</dbReference>
<feature type="compositionally biased region" description="Low complexity" evidence="27">
    <location>
        <begin position="335"/>
        <end position="347"/>
    </location>
</feature>
<evidence type="ECO:0000256" key="25">
    <source>
        <dbReference type="ARBA" id="ARBA00045533"/>
    </source>
</evidence>
<dbReference type="PROSITE" id="PS50157">
    <property type="entry name" value="ZINC_FINGER_C2H2_2"/>
    <property type="match status" value="5"/>
</dbReference>
<dbReference type="InterPro" id="IPR041697">
    <property type="entry name" value="Znf-C2H2_11"/>
</dbReference>
<feature type="domain" description="C2H2-type" evidence="28">
    <location>
        <begin position="869"/>
        <end position="894"/>
    </location>
</feature>
<evidence type="ECO:0000256" key="15">
    <source>
        <dbReference type="ARBA" id="ARBA00022824"/>
    </source>
</evidence>
<feature type="region of interest" description="Disordered" evidence="27">
    <location>
        <begin position="326"/>
        <end position="347"/>
    </location>
</feature>
<reference evidence="29 30" key="1">
    <citation type="submission" date="2018-03" db="EMBL/GenBank/DDBJ databases">
        <title>Draft genome sequence of Rohu Carp (Labeo rohita).</title>
        <authorList>
            <person name="Das P."/>
            <person name="Kushwaha B."/>
            <person name="Joshi C.G."/>
            <person name="Kumar D."/>
            <person name="Nagpure N.S."/>
            <person name="Sahoo L."/>
            <person name="Das S.P."/>
            <person name="Bit A."/>
            <person name="Patnaik S."/>
            <person name="Meher P.K."/>
            <person name="Jayasankar P."/>
            <person name="Koringa P.G."/>
            <person name="Patel N.V."/>
            <person name="Hinsu A.T."/>
            <person name="Kumar R."/>
            <person name="Pandey M."/>
            <person name="Agarwal S."/>
            <person name="Srivastava S."/>
            <person name="Singh M."/>
            <person name="Iquebal M.A."/>
            <person name="Jaiswal S."/>
            <person name="Angadi U.B."/>
            <person name="Kumar N."/>
            <person name="Raza M."/>
            <person name="Shah T.M."/>
            <person name="Rai A."/>
            <person name="Jena J.K."/>
        </authorList>
    </citation>
    <scope>NUCLEOTIDE SEQUENCE [LARGE SCALE GENOMIC DNA]</scope>
    <source>
        <strain evidence="29">DASCIFA01</strain>
        <tissue evidence="29">Testis</tissue>
    </source>
</reference>
<keyword evidence="8" id="KW-0645">Protease</keyword>
<keyword evidence="23" id="KW-0804">Transcription</keyword>
<comment type="similarity">
    <text evidence="5">Belongs to the krueppel C2H2-type zinc-finger protein family.</text>
</comment>
<keyword evidence="24" id="KW-0539">Nucleus</keyword>
<dbReference type="EC" id="3.4.21.89" evidence="7"/>
<dbReference type="Pfam" id="PF00717">
    <property type="entry name" value="Peptidase_S24"/>
    <property type="match status" value="1"/>
</dbReference>
<feature type="compositionally biased region" description="Polar residues" evidence="27">
    <location>
        <begin position="144"/>
        <end position="157"/>
    </location>
</feature>
<dbReference type="InterPro" id="IPR015927">
    <property type="entry name" value="Peptidase_S24_S26A/B/C"/>
</dbReference>
<evidence type="ECO:0000256" key="8">
    <source>
        <dbReference type="ARBA" id="ARBA00022670"/>
    </source>
</evidence>
<feature type="compositionally biased region" description="Polar residues" evidence="27">
    <location>
        <begin position="1319"/>
        <end position="1331"/>
    </location>
</feature>
<dbReference type="GO" id="GO:0006465">
    <property type="term" value="P:signal peptide processing"/>
    <property type="evidence" value="ECO:0007669"/>
    <property type="project" value="InterPro"/>
</dbReference>
<evidence type="ECO:0000259" key="28">
    <source>
        <dbReference type="PROSITE" id="PS50157"/>
    </source>
</evidence>
<evidence type="ECO:0000256" key="12">
    <source>
        <dbReference type="ARBA" id="ARBA00022741"/>
    </source>
</evidence>
<evidence type="ECO:0000256" key="13">
    <source>
        <dbReference type="ARBA" id="ARBA00022771"/>
    </source>
</evidence>
<feature type="region of interest" description="Disordered" evidence="27">
    <location>
        <begin position="1295"/>
        <end position="1346"/>
    </location>
</feature>
<keyword evidence="13 26" id="KW-0863">Zinc-finger</keyword>
<proteinExistence type="evidence at protein level"/>
<keyword evidence="16" id="KW-0862">Zinc</keyword>
<dbReference type="InterPro" id="IPR036236">
    <property type="entry name" value="Znf_C2H2_sf"/>
</dbReference>
<comment type="similarity">
    <text evidence="6">Belongs to the peptidase S26B family.</text>
</comment>
<dbReference type="CDD" id="cd06530">
    <property type="entry name" value="S26_SPase_I"/>
    <property type="match status" value="1"/>
</dbReference>
<comment type="function">
    <text evidence="2">May be involved in transcriptional regulation.</text>
</comment>
<accession>A0A498LAI4</accession>
<feature type="region of interest" description="Disordered" evidence="27">
    <location>
        <begin position="103"/>
        <end position="126"/>
    </location>
</feature>
<dbReference type="PANTHER" id="PTHR47222">
    <property type="entry name" value="ZINC FINGER PROTEIN 532-RELATED"/>
    <property type="match status" value="1"/>
</dbReference>
<comment type="function">
    <text evidence="25">Catalytic component of the signal peptidase complex (SPC) which catalyzes the cleavage of N-terminal signal sequences from nascent proteins as they are translocated into the lumen of the endoplasmic reticulum. Specifically cleaves N-terminal signal peptides that contain a hydrophobic alpha-helix (h-region) shorter than 18-20 amino acids.</text>
</comment>
<evidence type="ECO:0000256" key="21">
    <source>
        <dbReference type="ARBA" id="ARBA00023125"/>
    </source>
</evidence>
<organism evidence="29 30">
    <name type="scientific">Labeo rohita</name>
    <name type="common">Indian major carp</name>
    <name type="synonym">Cyprinus rohita</name>
    <dbReference type="NCBI Taxonomy" id="84645"/>
    <lineage>
        <taxon>Eukaryota</taxon>
        <taxon>Metazoa</taxon>
        <taxon>Chordata</taxon>
        <taxon>Craniata</taxon>
        <taxon>Vertebrata</taxon>
        <taxon>Euteleostomi</taxon>
        <taxon>Actinopterygii</taxon>
        <taxon>Neopterygii</taxon>
        <taxon>Teleostei</taxon>
        <taxon>Ostariophysi</taxon>
        <taxon>Cypriniformes</taxon>
        <taxon>Cyprinidae</taxon>
        <taxon>Labeoninae</taxon>
        <taxon>Labeonini</taxon>
        <taxon>Labeo</taxon>
    </lineage>
</organism>
<dbReference type="PROSITE" id="PS00761">
    <property type="entry name" value="SPASE_I_3"/>
    <property type="match status" value="1"/>
</dbReference>
<keyword evidence="31" id="KW-1267">Proteomics identification</keyword>
<keyword evidence="18" id="KW-0735">Signal-anchor</keyword>
<evidence type="ECO:0000256" key="18">
    <source>
        <dbReference type="ARBA" id="ARBA00022968"/>
    </source>
</evidence>
<evidence type="ECO:0000313" key="29">
    <source>
        <dbReference type="EMBL" id="RXN05351.1"/>
    </source>
</evidence>
<comment type="caution">
    <text evidence="29">The sequence shown here is derived from an EMBL/GenBank/DDBJ whole genome shotgun (WGS) entry which is preliminary data.</text>
</comment>
<evidence type="ECO:0000256" key="4">
    <source>
        <dbReference type="ARBA" id="ARBA00004648"/>
    </source>
</evidence>
<keyword evidence="9" id="KW-0812">Transmembrane</keyword>
<dbReference type="InterPro" id="IPR057356">
    <property type="entry name" value="Znf-C2H2_ZNF592"/>
</dbReference>
<dbReference type="InterPro" id="IPR036286">
    <property type="entry name" value="LexA/Signal_pep-like_sf"/>
</dbReference>
<evidence type="ECO:0000256" key="27">
    <source>
        <dbReference type="SAM" id="MobiDB-lite"/>
    </source>
</evidence>
<keyword evidence="20" id="KW-0805">Transcription regulation</keyword>
<feature type="region of interest" description="Disordered" evidence="27">
    <location>
        <begin position="426"/>
        <end position="449"/>
    </location>
</feature>
<keyword evidence="17" id="KW-0067">ATP-binding</keyword>
<keyword evidence="19" id="KW-1133">Transmembrane helix</keyword>
<evidence type="ECO:0000256" key="20">
    <source>
        <dbReference type="ARBA" id="ARBA00023015"/>
    </source>
</evidence>
<dbReference type="SMART" id="SM00355">
    <property type="entry name" value="ZnF_C2H2"/>
    <property type="match status" value="13"/>
</dbReference>
<dbReference type="Gene3D" id="3.40.50.300">
    <property type="entry name" value="P-loop containing nucleotide triphosphate hydrolases"/>
    <property type="match status" value="1"/>
</dbReference>
<evidence type="ECO:0000256" key="24">
    <source>
        <dbReference type="ARBA" id="ARBA00023242"/>
    </source>
</evidence>
<evidence type="ECO:0000256" key="2">
    <source>
        <dbReference type="ARBA" id="ARBA00003767"/>
    </source>
</evidence>
<dbReference type="PANTHER" id="PTHR47222:SF1">
    <property type="entry name" value="ZINC FINGER PROTEIN 592"/>
    <property type="match status" value="1"/>
</dbReference>
<evidence type="ECO:0000256" key="17">
    <source>
        <dbReference type="ARBA" id="ARBA00022840"/>
    </source>
</evidence>
<feature type="domain" description="C2H2-type" evidence="28">
    <location>
        <begin position="810"/>
        <end position="838"/>
    </location>
</feature>
<dbReference type="SUPFAM" id="SSF51306">
    <property type="entry name" value="LexA/Signal peptidase"/>
    <property type="match status" value="1"/>
</dbReference>
<evidence type="ECO:0000256" key="7">
    <source>
        <dbReference type="ARBA" id="ARBA00013208"/>
    </source>
</evidence>